<feature type="domain" description="WYL" evidence="1">
    <location>
        <begin position="151"/>
        <end position="218"/>
    </location>
</feature>
<evidence type="ECO:0000313" key="3">
    <source>
        <dbReference type="Proteomes" id="UP001220377"/>
    </source>
</evidence>
<dbReference type="Pfam" id="PF13280">
    <property type="entry name" value="WYL"/>
    <property type="match status" value="1"/>
</dbReference>
<dbReference type="Proteomes" id="UP001220377">
    <property type="component" value="Chromosome"/>
</dbReference>
<accession>A0ABY7WRL5</accession>
<gene>
    <name evidence="2" type="ORF">PQ472_10780</name>
</gene>
<dbReference type="RefSeq" id="WP_274259760.1">
    <property type="nucleotide sequence ID" value="NZ_CP117884.1"/>
</dbReference>
<protein>
    <submittedName>
        <fullName evidence="2">WYL domain-containing protein</fullName>
    </submittedName>
</protein>
<name>A0ABY7WRL5_9LACO</name>
<dbReference type="PANTHER" id="PTHR34580">
    <property type="match status" value="1"/>
</dbReference>
<dbReference type="InterPro" id="IPR026881">
    <property type="entry name" value="WYL_dom"/>
</dbReference>
<dbReference type="PROSITE" id="PS52050">
    <property type="entry name" value="WYL"/>
    <property type="match status" value="1"/>
</dbReference>
<evidence type="ECO:0000259" key="1">
    <source>
        <dbReference type="Pfam" id="PF13280"/>
    </source>
</evidence>
<dbReference type="InterPro" id="IPR051534">
    <property type="entry name" value="CBASS_pafABC_assoc_protein"/>
</dbReference>
<organism evidence="2 3">
    <name type="scientific">Lacticaseibacillus pabuli</name>
    <dbReference type="NCBI Taxonomy" id="3025672"/>
    <lineage>
        <taxon>Bacteria</taxon>
        <taxon>Bacillati</taxon>
        <taxon>Bacillota</taxon>
        <taxon>Bacilli</taxon>
        <taxon>Lactobacillales</taxon>
        <taxon>Lactobacillaceae</taxon>
        <taxon>Lacticaseibacillus</taxon>
    </lineage>
</organism>
<dbReference type="PANTHER" id="PTHR34580:SF1">
    <property type="entry name" value="PROTEIN PAFC"/>
    <property type="match status" value="1"/>
</dbReference>
<sequence length="307" mass="34272">MDNKSSRRALATYMALLNGETITLAKWAEIKAQFEPETVNSDSESVKRSFQRDLTVIRDTMRDADDSRDLVLRDGCYRLVGTADEGQIGTLIAIGHILLASRAFADQDMQRVIQQLGAPLGPEAHVQFQHALATAISKYQGITNGRVVLTNLNLIVSAITRQQALNFQYRVSSGERVSYTAVPLVTAFQDGFFQVAMFDCKTQARRLFRVDRLLMLEVSQTTPDGKVSAAVRRLMRDDYCNQKDCEKTVTVQLETAQPIDTVQNQFPRTRCLNKSATGVHLFEVTDSEAAIHKWVTGQGSRVRVLSP</sequence>
<proteinExistence type="predicted"/>
<evidence type="ECO:0000313" key="2">
    <source>
        <dbReference type="EMBL" id="WDF82361.1"/>
    </source>
</evidence>
<keyword evidence="3" id="KW-1185">Reference proteome</keyword>
<dbReference type="EMBL" id="CP117884">
    <property type="protein sequence ID" value="WDF82361.1"/>
    <property type="molecule type" value="Genomic_DNA"/>
</dbReference>
<reference evidence="2 3" key="1">
    <citation type="submission" date="2023-02" db="EMBL/GenBank/DDBJ databases">
        <title>Genome sequence of Lacticaseibacillus sp. KACC 23028.</title>
        <authorList>
            <person name="Kim S."/>
            <person name="Heo J."/>
            <person name="Kwon S.-W."/>
        </authorList>
    </citation>
    <scope>NUCLEOTIDE SEQUENCE [LARGE SCALE GENOMIC DNA]</scope>
    <source>
        <strain evidence="2 3">KACC 23028</strain>
    </source>
</reference>